<dbReference type="Gene3D" id="3.40.50.1240">
    <property type="entry name" value="Phosphoglycerate mutase-like"/>
    <property type="match status" value="1"/>
</dbReference>
<dbReference type="OrthoDB" id="258392at2759"/>
<dbReference type="InterPro" id="IPR050645">
    <property type="entry name" value="Histidine_acid_phosphatase"/>
</dbReference>
<organism evidence="2 3">
    <name type="scientific">Rhizopogon vesiculosus</name>
    <dbReference type="NCBI Taxonomy" id="180088"/>
    <lineage>
        <taxon>Eukaryota</taxon>
        <taxon>Fungi</taxon>
        <taxon>Dikarya</taxon>
        <taxon>Basidiomycota</taxon>
        <taxon>Agaricomycotina</taxon>
        <taxon>Agaricomycetes</taxon>
        <taxon>Agaricomycetidae</taxon>
        <taxon>Boletales</taxon>
        <taxon>Suillineae</taxon>
        <taxon>Rhizopogonaceae</taxon>
        <taxon>Rhizopogon</taxon>
    </lineage>
</organism>
<proteinExistence type="predicted"/>
<keyword evidence="3" id="KW-1185">Reference proteome</keyword>
<evidence type="ECO:0000256" key="1">
    <source>
        <dbReference type="SAM" id="Phobius"/>
    </source>
</evidence>
<reference evidence="2 3" key="1">
    <citation type="submission" date="2016-03" db="EMBL/GenBank/DDBJ databases">
        <title>Comparative genomics of the ectomycorrhizal sister species Rhizopogon vinicolor and Rhizopogon vesiculosus (Basidiomycota: Boletales) reveals a divergence of the mating type B locus.</title>
        <authorList>
            <person name="Mujic A.B."/>
            <person name="Kuo A."/>
            <person name="Tritt A."/>
            <person name="Lipzen A."/>
            <person name="Chen C."/>
            <person name="Johnson J."/>
            <person name="Sharma A."/>
            <person name="Barry K."/>
            <person name="Grigoriev I.V."/>
            <person name="Spatafora J.W."/>
        </authorList>
    </citation>
    <scope>NUCLEOTIDE SEQUENCE [LARGE SCALE GENOMIC DNA]</scope>
    <source>
        <strain evidence="2 3">AM-OR11-056</strain>
    </source>
</reference>
<dbReference type="PANTHER" id="PTHR11567:SF142">
    <property type="entry name" value="PHOSPHOGLYCERATE MUTASE-LIKE PROTEIN"/>
    <property type="match status" value="1"/>
</dbReference>
<dbReference type="GO" id="GO:0016791">
    <property type="term" value="F:phosphatase activity"/>
    <property type="evidence" value="ECO:0007669"/>
    <property type="project" value="TreeGrafter"/>
</dbReference>
<keyword evidence="1" id="KW-1133">Transmembrane helix</keyword>
<evidence type="ECO:0008006" key="4">
    <source>
        <dbReference type="Google" id="ProtNLM"/>
    </source>
</evidence>
<sequence length="496" mass="53244">MSQDTDSKLLGAVLIVRHGDRQGFYQDPETYTATATQITPLGNQEEFLLGSYLRSLYLNESSPSYIPGMSTGLFNQSQVYIQADLGGEDGVVYDSCVSLTQGLWPVTPSNNITLANGTTVTAPLGGYQYIPSEFLSMALANTRCSHRAVESVDPNLSVSLEGFDDCNTFNAHTTAFYNSSQFQEMATQSAPFLNSLPPYLDGRSVMLQNMWNIFDFMNVNNIHNATFAQALPPTYLAQVRALANWHEYNVFSDNAIGGIGNIAGMTLLPSILNGFADIANSTNPVKLSITAIAYKPFLSLFNMTGVAAANPSLAGIIDYAAAAAFELRQSSTGGEPVIRFNFKNGSDAAFVTYNFLNRTGDVPLSAFIDAMAPVSVNTTADWCSICANTQDRGCAALTLATEQGEAAVRPKIGPVGAGFLGAGLTLAVVAFMVGALAFLGVLTVGKFRKRRPRAAGVVRDLYAHRSSWFNANDSSNSKTAKVHDLTLAKRKLSILL</sequence>
<dbReference type="Proteomes" id="UP000183567">
    <property type="component" value="Unassembled WGS sequence"/>
</dbReference>
<dbReference type="SUPFAM" id="SSF53254">
    <property type="entry name" value="Phosphoglycerate mutase-like"/>
    <property type="match status" value="1"/>
</dbReference>
<dbReference type="STRING" id="180088.A0A1J8R774"/>
<keyword evidence="1" id="KW-0472">Membrane</keyword>
<dbReference type="EMBL" id="LVVM01000098">
    <property type="protein sequence ID" value="OJA21489.1"/>
    <property type="molecule type" value="Genomic_DNA"/>
</dbReference>
<evidence type="ECO:0000313" key="3">
    <source>
        <dbReference type="Proteomes" id="UP000183567"/>
    </source>
</evidence>
<feature type="transmembrane region" description="Helical" evidence="1">
    <location>
        <begin position="419"/>
        <end position="444"/>
    </location>
</feature>
<dbReference type="PANTHER" id="PTHR11567">
    <property type="entry name" value="ACID PHOSPHATASE-RELATED"/>
    <property type="match status" value="1"/>
</dbReference>
<gene>
    <name evidence="2" type="ORF">AZE42_03278</name>
</gene>
<accession>A0A1J8R774</accession>
<evidence type="ECO:0000313" key="2">
    <source>
        <dbReference type="EMBL" id="OJA21489.1"/>
    </source>
</evidence>
<dbReference type="AlphaFoldDB" id="A0A1J8R774"/>
<keyword evidence="1" id="KW-0812">Transmembrane</keyword>
<name>A0A1J8R774_9AGAM</name>
<dbReference type="InterPro" id="IPR029033">
    <property type="entry name" value="His_PPase_superfam"/>
</dbReference>
<comment type="caution">
    <text evidence="2">The sequence shown here is derived from an EMBL/GenBank/DDBJ whole genome shotgun (WGS) entry which is preliminary data.</text>
</comment>
<protein>
    <recommendedName>
        <fullName evidence="4">Phosphoglycerate mutase-like protein</fullName>
    </recommendedName>
</protein>